<dbReference type="InterPro" id="IPR006224">
    <property type="entry name" value="PsdUridine_synth_RluA-like_CS"/>
</dbReference>
<dbReference type="AlphaFoldDB" id="A0A1E3A9Z6"/>
<accession>A0A1E3A9Z6</accession>
<dbReference type="Proteomes" id="UP000094067">
    <property type="component" value="Unassembled WGS sequence"/>
</dbReference>
<dbReference type="RefSeq" id="WP_069151576.1">
    <property type="nucleotide sequence ID" value="NZ_MCGH01000002.1"/>
</dbReference>
<dbReference type="Gene3D" id="3.30.2350.10">
    <property type="entry name" value="Pseudouridine synthase"/>
    <property type="match status" value="1"/>
</dbReference>
<dbReference type="PROSITE" id="PS01129">
    <property type="entry name" value="PSI_RLU"/>
    <property type="match status" value="1"/>
</dbReference>
<comment type="caution">
    <text evidence="6">The sequence shown here is derived from an EMBL/GenBank/DDBJ whole genome shotgun (WGS) entry which is preliminary data.</text>
</comment>
<dbReference type="GO" id="GO:0140098">
    <property type="term" value="F:catalytic activity, acting on RNA"/>
    <property type="evidence" value="ECO:0007669"/>
    <property type="project" value="UniProtKB-ARBA"/>
</dbReference>
<dbReference type="PANTHER" id="PTHR21600">
    <property type="entry name" value="MITOCHONDRIAL RNA PSEUDOURIDINE SYNTHASE"/>
    <property type="match status" value="1"/>
</dbReference>
<sequence length="238" mass="26274">MKSTILTEDKDILVCYKPPGIAVQSARLGEPDMVSELKNYLGGKNPYLGVVHRLDQPVSGILVFAKTPAAAATLSRQASHETGQESGKKKKPAAFMEKEYCALVFTGDAENLPEPGLSVKLEDYLLRDGRKNTSAVVPSGTKDAKRAELVYEVKEKKEKQALVKIRLLTGRHHQIRVQFAHAGLPLLGDARYGTEKSREYSAGKGITNICLCACRLSFYHPATGRRMDFQTEELPWIS</sequence>
<dbReference type="InterPro" id="IPR050188">
    <property type="entry name" value="RluA_PseudoU_synthase"/>
</dbReference>
<dbReference type="Pfam" id="PF00849">
    <property type="entry name" value="PseudoU_synth_2"/>
    <property type="match status" value="1"/>
</dbReference>
<protein>
    <recommendedName>
        <fullName evidence="3">RNA pseudouridylate synthase</fullName>
    </recommendedName>
    <alternativeName>
        <fullName evidence="4">RNA-uridine isomerase</fullName>
    </alternativeName>
</protein>
<evidence type="ECO:0000256" key="2">
    <source>
        <dbReference type="ARBA" id="ARBA00010876"/>
    </source>
</evidence>
<dbReference type="SUPFAM" id="SSF55120">
    <property type="entry name" value="Pseudouridine synthase"/>
    <property type="match status" value="1"/>
</dbReference>
<reference evidence="6 7" key="1">
    <citation type="submission" date="2016-07" db="EMBL/GenBank/DDBJ databases">
        <title>Characterization of isolates of Eisenbergiella tayi derived from blood cultures, using whole genome sequencing.</title>
        <authorList>
            <person name="Burdz T."/>
            <person name="Wiebe D."/>
            <person name="Huynh C."/>
            <person name="Bernard K."/>
        </authorList>
    </citation>
    <scope>NUCLEOTIDE SEQUENCE [LARGE SCALE GENOMIC DNA]</scope>
    <source>
        <strain evidence="6 7">NML 110608</strain>
    </source>
</reference>
<evidence type="ECO:0000313" key="7">
    <source>
        <dbReference type="Proteomes" id="UP000094067"/>
    </source>
</evidence>
<dbReference type="GO" id="GO:0003723">
    <property type="term" value="F:RNA binding"/>
    <property type="evidence" value="ECO:0007669"/>
    <property type="project" value="InterPro"/>
</dbReference>
<evidence type="ECO:0000259" key="5">
    <source>
        <dbReference type="Pfam" id="PF00849"/>
    </source>
</evidence>
<evidence type="ECO:0000256" key="3">
    <source>
        <dbReference type="ARBA" id="ARBA00031870"/>
    </source>
</evidence>
<gene>
    <name evidence="6" type="primary">rluC</name>
    <name evidence="6" type="ORF">BEI61_01114</name>
</gene>
<dbReference type="InterPro" id="IPR006145">
    <property type="entry name" value="PsdUridine_synth_RsuA/RluA"/>
</dbReference>
<evidence type="ECO:0000256" key="4">
    <source>
        <dbReference type="ARBA" id="ARBA00033164"/>
    </source>
</evidence>
<keyword evidence="6" id="KW-0413">Isomerase</keyword>
<dbReference type="InterPro" id="IPR020103">
    <property type="entry name" value="PsdUridine_synth_cat_dom_sf"/>
</dbReference>
<evidence type="ECO:0000256" key="1">
    <source>
        <dbReference type="ARBA" id="ARBA00000073"/>
    </source>
</evidence>
<dbReference type="EMBL" id="MCGH01000002">
    <property type="protein sequence ID" value="ODM05231.1"/>
    <property type="molecule type" value="Genomic_DNA"/>
</dbReference>
<comment type="similarity">
    <text evidence="2">Belongs to the pseudouridine synthase RluA family.</text>
</comment>
<dbReference type="PATRIC" id="fig|1432052.4.peg.1254"/>
<dbReference type="CDD" id="cd02869">
    <property type="entry name" value="PseudoU_synth_RluA_like"/>
    <property type="match status" value="1"/>
</dbReference>
<dbReference type="GO" id="GO:0000455">
    <property type="term" value="P:enzyme-directed rRNA pseudouridine synthesis"/>
    <property type="evidence" value="ECO:0007669"/>
    <property type="project" value="TreeGrafter"/>
</dbReference>
<feature type="domain" description="Pseudouridine synthase RsuA/RluA-like" evidence="5">
    <location>
        <begin position="11"/>
        <end position="181"/>
    </location>
</feature>
<proteinExistence type="inferred from homology"/>
<name>A0A1E3A9Z6_9FIRM</name>
<dbReference type="GO" id="GO:0009982">
    <property type="term" value="F:pseudouridine synthase activity"/>
    <property type="evidence" value="ECO:0007669"/>
    <property type="project" value="InterPro"/>
</dbReference>
<evidence type="ECO:0000313" key="6">
    <source>
        <dbReference type="EMBL" id="ODM05231.1"/>
    </source>
</evidence>
<organism evidence="6 7">
    <name type="scientific">Eisenbergiella tayi</name>
    <dbReference type="NCBI Taxonomy" id="1432052"/>
    <lineage>
        <taxon>Bacteria</taxon>
        <taxon>Bacillati</taxon>
        <taxon>Bacillota</taxon>
        <taxon>Clostridia</taxon>
        <taxon>Lachnospirales</taxon>
        <taxon>Lachnospiraceae</taxon>
        <taxon>Eisenbergiella</taxon>
    </lineage>
</organism>
<comment type="catalytic activity">
    <reaction evidence="1">
        <text>a uridine in RNA = a pseudouridine in RNA</text>
        <dbReference type="Rhea" id="RHEA:48348"/>
        <dbReference type="Rhea" id="RHEA-COMP:12068"/>
        <dbReference type="Rhea" id="RHEA-COMP:12069"/>
        <dbReference type="ChEBI" id="CHEBI:65314"/>
        <dbReference type="ChEBI" id="CHEBI:65315"/>
    </reaction>
</comment>
<dbReference type="PANTHER" id="PTHR21600:SF87">
    <property type="entry name" value="RNA PSEUDOURIDYLATE SYNTHASE DOMAIN-CONTAINING PROTEIN 1"/>
    <property type="match status" value="1"/>
</dbReference>